<dbReference type="Proteomes" id="UP000054166">
    <property type="component" value="Unassembled WGS sequence"/>
</dbReference>
<dbReference type="InParanoid" id="A0A0C3BRE1"/>
<gene>
    <name evidence="2" type="ORF">PILCRDRAFT_10071</name>
</gene>
<proteinExistence type="predicted"/>
<feature type="compositionally biased region" description="Basic and acidic residues" evidence="1">
    <location>
        <begin position="71"/>
        <end position="84"/>
    </location>
</feature>
<evidence type="ECO:0000313" key="2">
    <source>
        <dbReference type="EMBL" id="KIM79902.1"/>
    </source>
</evidence>
<feature type="compositionally biased region" description="Low complexity" evidence="1">
    <location>
        <begin position="128"/>
        <end position="140"/>
    </location>
</feature>
<feature type="compositionally biased region" description="Basic and acidic residues" evidence="1">
    <location>
        <begin position="146"/>
        <end position="156"/>
    </location>
</feature>
<feature type="region of interest" description="Disordered" evidence="1">
    <location>
        <begin position="102"/>
        <end position="156"/>
    </location>
</feature>
<evidence type="ECO:0000313" key="3">
    <source>
        <dbReference type="Proteomes" id="UP000054166"/>
    </source>
</evidence>
<dbReference type="AlphaFoldDB" id="A0A0C3BRE1"/>
<reference evidence="3" key="2">
    <citation type="submission" date="2015-01" db="EMBL/GenBank/DDBJ databases">
        <title>Evolutionary Origins and Diversification of the Mycorrhizal Mutualists.</title>
        <authorList>
            <consortium name="DOE Joint Genome Institute"/>
            <consortium name="Mycorrhizal Genomics Consortium"/>
            <person name="Kohler A."/>
            <person name="Kuo A."/>
            <person name="Nagy L.G."/>
            <person name="Floudas D."/>
            <person name="Copeland A."/>
            <person name="Barry K.W."/>
            <person name="Cichocki N."/>
            <person name="Veneault-Fourrey C."/>
            <person name="LaButti K."/>
            <person name="Lindquist E.A."/>
            <person name="Lipzen A."/>
            <person name="Lundell T."/>
            <person name="Morin E."/>
            <person name="Murat C."/>
            <person name="Riley R."/>
            <person name="Ohm R."/>
            <person name="Sun H."/>
            <person name="Tunlid A."/>
            <person name="Henrissat B."/>
            <person name="Grigoriev I.V."/>
            <person name="Hibbett D.S."/>
            <person name="Martin F."/>
        </authorList>
    </citation>
    <scope>NUCLEOTIDE SEQUENCE [LARGE SCALE GENOMIC DNA]</scope>
    <source>
        <strain evidence="3">F 1598</strain>
    </source>
</reference>
<feature type="compositionally biased region" description="Acidic residues" evidence="1">
    <location>
        <begin position="61"/>
        <end position="70"/>
    </location>
</feature>
<keyword evidence="3" id="KW-1185">Reference proteome</keyword>
<accession>A0A0C3BRE1</accession>
<dbReference type="HOGENOM" id="CLU_1687336_0_0_1"/>
<feature type="compositionally biased region" description="Polar residues" evidence="1">
    <location>
        <begin position="1"/>
        <end position="14"/>
    </location>
</feature>
<feature type="compositionally biased region" description="Acidic residues" evidence="1">
    <location>
        <begin position="114"/>
        <end position="127"/>
    </location>
</feature>
<feature type="compositionally biased region" description="Low complexity" evidence="1">
    <location>
        <begin position="40"/>
        <end position="52"/>
    </location>
</feature>
<reference evidence="2 3" key="1">
    <citation type="submission" date="2014-04" db="EMBL/GenBank/DDBJ databases">
        <authorList>
            <consortium name="DOE Joint Genome Institute"/>
            <person name="Kuo A."/>
            <person name="Tarkka M."/>
            <person name="Buscot F."/>
            <person name="Kohler A."/>
            <person name="Nagy L.G."/>
            <person name="Floudas D."/>
            <person name="Copeland A."/>
            <person name="Barry K.W."/>
            <person name="Cichocki N."/>
            <person name="Veneault-Fourrey C."/>
            <person name="LaButti K."/>
            <person name="Lindquist E.A."/>
            <person name="Lipzen A."/>
            <person name="Lundell T."/>
            <person name="Morin E."/>
            <person name="Murat C."/>
            <person name="Sun H."/>
            <person name="Tunlid A."/>
            <person name="Henrissat B."/>
            <person name="Grigoriev I.V."/>
            <person name="Hibbett D.S."/>
            <person name="Martin F."/>
            <person name="Nordberg H.P."/>
            <person name="Cantor M.N."/>
            <person name="Hua S.X."/>
        </authorList>
    </citation>
    <scope>NUCLEOTIDE SEQUENCE [LARGE SCALE GENOMIC DNA]</scope>
    <source>
        <strain evidence="2 3">F 1598</strain>
    </source>
</reference>
<sequence>MLNESRYLSHNATSSHKRKSASAHMQHSEHRMTPFSHSDPAAALVAPVSLPPESDPHLTDITDEPMDIDDDVPHIEPHSHAHDVQLRRSTWVTVRAPCIEKVRWRTRPPVVESSDSDSTSDEDDDIDSSSTDSSKNSDSDPGSTSEFDKDDGYLSA</sequence>
<name>A0A0C3BRE1_PILCF</name>
<feature type="region of interest" description="Disordered" evidence="1">
    <location>
        <begin position="1"/>
        <end position="84"/>
    </location>
</feature>
<organism evidence="2 3">
    <name type="scientific">Piloderma croceum (strain F 1598)</name>
    <dbReference type="NCBI Taxonomy" id="765440"/>
    <lineage>
        <taxon>Eukaryota</taxon>
        <taxon>Fungi</taxon>
        <taxon>Dikarya</taxon>
        <taxon>Basidiomycota</taxon>
        <taxon>Agaricomycotina</taxon>
        <taxon>Agaricomycetes</taxon>
        <taxon>Agaricomycetidae</taxon>
        <taxon>Atheliales</taxon>
        <taxon>Atheliaceae</taxon>
        <taxon>Piloderma</taxon>
    </lineage>
</organism>
<evidence type="ECO:0000256" key="1">
    <source>
        <dbReference type="SAM" id="MobiDB-lite"/>
    </source>
</evidence>
<protein>
    <submittedName>
        <fullName evidence="2">Uncharacterized protein</fullName>
    </submittedName>
</protein>
<dbReference type="EMBL" id="KN833007">
    <property type="protein sequence ID" value="KIM79902.1"/>
    <property type="molecule type" value="Genomic_DNA"/>
</dbReference>